<dbReference type="InterPro" id="IPR046348">
    <property type="entry name" value="SIS_dom_sf"/>
</dbReference>
<sequence length="287" mass="31158">MAINDNVLIKIRDMRDSLTPVEKMVADYILTNLEEIPLLSVKELAKLSKTSDASVLRFCKSMGYGGYRNFIVSVSASLGSMDDEQRDRYTDIRPGDSLSTIIANISLNNSKSIEDTLSVIDREQVARAVEAIGKCSRIALFGVGASGLVCRDAEQKFSRINKICHAYTDGHSQLTAATLLGHNDVAVFISNSGSTSDILEALDIAAKNGCTTVSITKHSKSELAENTDIVLSISTPEITFRSGAMGSRIAMLTVVDMLFAGVASAEYDQVKKYLTKTHNVLAVKHRK</sequence>
<dbReference type="GO" id="GO:0003700">
    <property type="term" value="F:DNA-binding transcription factor activity"/>
    <property type="evidence" value="ECO:0007669"/>
    <property type="project" value="InterPro"/>
</dbReference>
<evidence type="ECO:0000259" key="5">
    <source>
        <dbReference type="PROSITE" id="PS51464"/>
    </source>
</evidence>
<organism evidence="6 7">
    <name type="scientific">Paenibacillus arenilitoris</name>
    <dbReference type="NCBI Taxonomy" id="2772299"/>
    <lineage>
        <taxon>Bacteria</taxon>
        <taxon>Bacillati</taxon>
        <taxon>Bacillota</taxon>
        <taxon>Bacilli</taxon>
        <taxon>Bacillales</taxon>
        <taxon>Paenibacillaceae</taxon>
        <taxon>Paenibacillus</taxon>
    </lineage>
</organism>
<keyword evidence="1" id="KW-0805">Transcription regulation</keyword>
<reference evidence="6" key="1">
    <citation type="submission" date="2020-09" db="EMBL/GenBank/DDBJ databases">
        <title>A novel bacterium of genus Paenibacillus, isolated from South China Sea.</title>
        <authorList>
            <person name="Huang H."/>
            <person name="Mo K."/>
            <person name="Hu Y."/>
        </authorList>
    </citation>
    <scope>NUCLEOTIDE SEQUENCE</scope>
    <source>
        <strain evidence="6">IB182493</strain>
    </source>
</reference>
<dbReference type="Pfam" id="PF01418">
    <property type="entry name" value="HTH_6"/>
    <property type="match status" value="1"/>
</dbReference>
<dbReference type="GO" id="GO:0097367">
    <property type="term" value="F:carbohydrate derivative binding"/>
    <property type="evidence" value="ECO:0007669"/>
    <property type="project" value="InterPro"/>
</dbReference>
<dbReference type="Proteomes" id="UP000632125">
    <property type="component" value="Unassembled WGS sequence"/>
</dbReference>
<dbReference type="PROSITE" id="PS51464">
    <property type="entry name" value="SIS"/>
    <property type="match status" value="1"/>
</dbReference>
<keyword evidence="2" id="KW-0238">DNA-binding</keyword>
<evidence type="ECO:0000313" key="6">
    <source>
        <dbReference type="EMBL" id="MBD2867026.1"/>
    </source>
</evidence>
<dbReference type="Pfam" id="PF01380">
    <property type="entry name" value="SIS"/>
    <property type="match status" value="1"/>
</dbReference>
<dbReference type="InterPro" id="IPR000281">
    <property type="entry name" value="HTH_RpiR"/>
</dbReference>
<dbReference type="PANTHER" id="PTHR30514:SF1">
    <property type="entry name" value="HTH-TYPE TRANSCRIPTIONAL REGULATOR HEXR-RELATED"/>
    <property type="match status" value="1"/>
</dbReference>
<keyword evidence="3" id="KW-0804">Transcription</keyword>
<evidence type="ECO:0000256" key="3">
    <source>
        <dbReference type="ARBA" id="ARBA00023163"/>
    </source>
</evidence>
<name>A0A927CJH2_9BACL</name>
<dbReference type="GO" id="GO:0003677">
    <property type="term" value="F:DNA binding"/>
    <property type="evidence" value="ECO:0007669"/>
    <property type="project" value="UniProtKB-KW"/>
</dbReference>
<dbReference type="AlphaFoldDB" id="A0A927CJH2"/>
<dbReference type="PROSITE" id="PS51071">
    <property type="entry name" value="HTH_RPIR"/>
    <property type="match status" value="1"/>
</dbReference>
<dbReference type="InterPro" id="IPR035472">
    <property type="entry name" value="RpiR-like_SIS"/>
</dbReference>
<protein>
    <submittedName>
        <fullName evidence="6">MurR/RpiR family transcriptional regulator</fullName>
    </submittedName>
</protein>
<keyword evidence="7" id="KW-1185">Reference proteome</keyword>
<feature type="domain" description="HTH rpiR-type" evidence="4">
    <location>
        <begin position="5"/>
        <end position="81"/>
    </location>
</feature>
<gene>
    <name evidence="6" type="ORF">IDH41_00440</name>
</gene>
<dbReference type="Gene3D" id="1.10.10.10">
    <property type="entry name" value="Winged helix-like DNA-binding domain superfamily/Winged helix DNA-binding domain"/>
    <property type="match status" value="1"/>
</dbReference>
<comment type="caution">
    <text evidence="6">The sequence shown here is derived from an EMBL/GenBank/DDBJ whole genome shotgun (WGS) entry which is preliminary data.</text>
</comment>
<dbReference type="InterPro" id="IPR036388">
    <property type="entry name" value="WH-like_DNA-bd_sf"/>
</dbReference>
<evidence type="ECO:0000256" key="1">
    <source>
        <dbReference type="ARBA" id="ARBA00023015"/>
    </source>
</evidence>
<dbReference type="EMBL" id="JACXIY010000001">
    <property type="protein sequence ID" value="MBD2867026.1"/>
    <property type="molecule type" value="Genomic_DNA"/>
</dbReference>
<dbReference type="GO" id="GO:1901135">
    <property type="term" value="P:carbohydrate derivative metabolic process"/>
    <property type="evidence" value="ECO:0007669"/>
    <property type="project" value="InterPro"/>
</dbReference>
<dbReference type="SUPFAM" id="SSF53697">
    <property type="entry name" value="SIS domain"/>
    <property type="match status" value="1"/>
</dbReference>
<dbReference type="InterPro" id="IPR001347">
    <property type="entry name" value="SIS_dom"/>
</dbReference>
<dbReference type="InterPro" id="IPR009057">
    <property type="entry name" value="Homeodomain-like_sf"/>
</dbReference>
<dbReference type="CDD" id="cd05013">
    <property type="entry name" value="SIS_RpiR"/>
    <property type="match status" value="1"/>
</dbReference>
<dbReference type="RefSeq" id="WP_190857259.1">
    <property type="nucleotide sequence ID" value="NZ_JACXIY010000001.1"/>
</dbReference>
<feature type="domain" description="SIS" evidence="5">
    <location>
        <begin position="128"/>
        <end position="268"/>
    </location>
</feature>
<proteinExistence type="predicted"/>
<evidence type="ECO:0000313" key="7">
    <source>
        <dbReference type="Proteomes" id="UP000632125"/>
    </source>
</evidence>
<evidence type="ECO:0000259" key="4">
    <source>
        <dbReference type="PROSITE" id="PS51071"/>
    </source>
</evidence>
<dbReference type="PANTHER" id="PTHR30514">
    <property type="entry name" value="GLUCOKINASE"/>
    <property type="match status" value="1"/>
</dbReference>
<dbReference type="InterPro" id="IPR047640">
    <property type="entry name" value="RpiR-like"/>
</dbReference>
<evidence type="ECO:0000256" key="2">
    <source>
        <dbReference type="ARBA" id="ARBA00023125"/>
    </source>
</evidence>
<accession>A0A927CJH2</accession>
<dbReference type="Gene3D" id="3.40.50.10490">
    <property type="entry name" value="Glucose-6-phosphate isomerase like protein, domain 1"/>
    <property type="match status" value="1"/>
</dbReference>
<dbReference type="SUPFAM" id="SSF46689">
    <property type="entry name" value="Homeodomain-like"/>
    <property type="match status" value="1"/>
</dbReference>